<reference evidence="2 3" key="1">
    <citation type="submission" date="2019-02" db="EMBL/GenBank/DDBJ databases">
        <title>Deep-cultivation of Planctomycetes and their phenomic and genomic characterization uncovers novel biology.</title>
        <authorList>
            <person name="Wiegand S."/>
            <person name="Jogler M."/>
            <person name="Boedeker C."/>
            <person name="Pinto D."/>
            <person name="Vollmers J."/>
            <person name="Rivas-Marin E."/>
            <person name="Kohn T."/>
            <person name="Peeters S.H."/>
            <person name="Heuer A."/>
            <person name="Rast P."/>
            <person name="Oberbeckmann S."/>
            <person name="Bunk B."/>
            <person name="Jeske O."/>
            <person name="Meyerdierks A."/>
            <person name="Storesund J.E."/>
            <person name="Kallscheuer N."/>
            <person name="Luecker S."/>
            <person name="Lage O.M."/>
            <person name="Pohl T."/>
            <person name="Merkel B.J."/>
            <person name="Hornburger P."/>
            <person name="Mueller R.-W."/>
            <person name="Bruemmer F."/>
            <person name="Labrenz M."/>
            <person name="Spormann A.M."/>
            <person name="Op den Camp H."/>
            <person name="Overmann J."/>
            <person name="Amann R."/>
            <person name="Jetten M.S.M."/>
            <person name="Mascher T."/>
            <person name="Medema M.H."/>
            <person name="Devos D.P."/>
            <person name="Kaster A.-K."/>
            <person name="Ovreas L."/>
            <person name="Rohde M."/>
            <person name="Galperin M.Y."/>
            <person name="Jogler C."/>
        </authorList>
    </citation>
    <scope>NUCLEOTIDE SEQUENCE [LARGE SCALE GENOMIC DNA]</scope>
    <source>
        <strain evidence="2 3">FF011L</strain>
    </source>
</reference>
<dbReference type="OrthoDB" id="248057at2"/>
<keyword evidence="3" id="KW-1185">Reference proteome</keyword>
<dbReference type="RefSeq" id="WP_145353124.1">
    <property type="nucleotide sequence ID" value="NZ_CP036262.1"/>
</dbReference>
<evidence type="ECO:0000256" key="1">
    <source>
        <dbReference type="SAM" id="MobiDB-lite"/>
    </source>
</evidence>
<feature type="region of interest" description="Disordered" evidence="1">
    <location>
        <begin position="477"/>
        <end position="500"/>
    </location>
</feature>
<dbReference type="KEGG" id="rml:FF011L_39490"/>
<dbReference type="EMBL" id="CP036262">
    <property type="protein sequence ID" value="QDS95162.1"/>
    <property type="molecule type" value="Genomic_DNA"/>
</dbReference>
<evidence type="ECO:0000313" key="3">
    <source>
        <dbReference type="Proteomes" id="UP000320672"/>
    </source>
</evidence>
<gene>
    <name evidence="2" type="ORF">FF011L_39490</name>
</gene>
<proteinExistence type="predicted"/>
<dbReference type="AlphaFoldDB" id="A0A517MJU6"/>
<organism evidence="2 3">
    <name type="scientific">Roseimaritima multifibrata</name>
    <dbReference type="NCBI Taxonomy" id="1930274"/>
    <lineage>
        <taxon>Bacteria</taxon>
        <taxon>Pseudomonadati</taxon>
        <taxon>Planctomycetota</taxon>
        <taxon>Planctomycetia</taxon>
        <taxon>Pirellulales</taxon>
        <taxon>Pirellulaceae</taxon>
        <taxon>Roseimaritima</taxon>
    </lineage>
</organism>
<protein>
    <submittedName>
        <fullName evidence="2">Uncharacterized protein</fullName>
    </submittedName>
</protein>
<name>A0A517MJU6_9BACT</name>
<dbReference type="Proteomes" id="UP000320672">
    <property type="component" value="Chromosome"/>
</dbReference>
<feature type="compositionally biased region" description="Acidic residues" evidence="1">
    <location>
        <begin position="488"/>
        <end position="499"/>
    </location>
</feature>
<evidence type="ECO:0000313" key="2">
    <source>
        <dbReference type="EMBL" id="QDS95162.1"/>
    </source>
</evidence>
<sequence>MRHWLNRKHWSVGMPKVVCLAIAALLPNFALAEWTQEERSGAADQLAAAIDLLDVEQLPDLESAQAEFLQAVESLDTFLSQTSSDANRDAWFAYLQPETVIDAIESGASPADQGRMAQALQHRMSRNLDGLNLTALRRLRTAAEHMQAAVRFRRHDQTITQLSTQLDRLATRVREMEAVPSPDDAAALSVVMTMLELSDQEEALTAITKALPRRPNARVMVGENMINRVASRNIQRCQSVNDCILGTRIKGSASLNGSVQADLLPSQETIQLRLTLAANFSSQNVGYNGPVSVDTVGCGSVTASRLLLINESGIHLQPVAASANVHTDILRINHPLKLVRKIASKRAAEQKPQAERIAVRKLESQVASEFDRQTAEFGGRRMDQPLNDLQVILQRLDLPTPDRQLYAGDDFVYLDLHQAAEGQVAALTLPPSYVANDYLSVQLHESVIDNVASRVLAGRTMTKKQLDDLLESLQPEDASKQLPPFIDPPEDSEADAADASEEKLVEPYEIDFARFRPVIFESRDNQLRFGIRGTRFSQSGRELARPIEITAVYEPVKFEDKVYLLRKGGVDVDFPGRGTLSVSQVAIKGNIQTAFAEAFPKAILNRPVEIPMQEVESLLIYPRDITSTDGWLSVGMR</sequence>
<accession>A0A517MJU6</accession>